<sequence>MGLILAMVLQVTVAATDGALTNQWIKERANQWYAEQAWIVGCNFIPSTAINQLEMWQAETWDPQTIDQELLWASKLGMNSVRVSLHDLAWEADAEGLKKRIDQFLTIAAKYEIKPTLVIFDDCRSVENSGWLQSPGNVVVNDPAQWGRLERYVKDILSTFGNDQRILFWDLYNEPGNSGQATKSLPLLKATFKWARSVNPTQPLSVGIWNDGLKELNDFQLAASDIITFHRYGMAADLMSEIETFKKHGRPLLCTIWLRHGHSDAATVLPVFKQENVACYNWGLVSGKVQTIWPWGTKEDAIAPDCWFHALLRNDGTPHDPQEVELFRNITEISVREESTARPLTVAHRGVSKYAPENTLPAFELAWEQGADAIEGDFRLTKDGHIVCIHDRTTRRTTEMNRVVADSTLDELRALDAGAWFAEEFTSTFIPTLTEVLATVPAGKKIYIEVKCGAEIIPALLEDVKQSGLSHDQIVVISFKPNMLKELKAAAPDWKISWLVSFRKSRLGKIAPTYSAVLETLASIQANGLSTSRNFVDAFFISLLTEKGIGHHVWTIDDGKTAKRFQKLGTKSITTNVPEDIQSAYHPSPVESAPA</sequence>
<evidence type="ECO:0000256" key="2">
    <source>
        <dbReference type="ARBA" id="ARBA00023295"/>
    </source>
</evidence>
<dbReference type="InterPro" id="IPR030395">
    <property type="entry name" value="GP_PDE_dom"/>
</dbReference>
<keyword evidence="6" id="KW-1185">Reference proteome</keyword>
<dbReference type="InterPro" id="IPR017853">
    <property type="entry name" value="GH"/>
</dbReference>
<protein>
    <recommendedName>
        <fullName evidence="4">GP-PDE domain-containing protein</fullName>
    </recommendedName>
</protein>
<keyword evidence="2 3" id="KW-0326">Glycosidase</keyword>
<dbReference type="Gene3D" id="3.20.20.80">
    <property type="entry name" value="Glycosidases"/>
    <property type="match status" value="1"/>
</dbReference>
<accession>A0A2S7U3S1</accession>
<dbReference type="GO" id="GO:0000272">
    <property type="term" value="P:polysaccharide catabolic process"/>
    <property type="evidence" value="ECO:0007669"/>
    <property type="project" value="InterPro"/>
</dbReference>
<dbReference type="SUPFAM" id="SSF51445">
    <property type="entry name" value="(Trans)glycosidases"/>
    <property type="match status" value="1"/>
</dbReference>
<evidence type="ECO:0000259" key="4">
    <source>
        <dbReference type="PROSITE" id="PS51704"/>
    </source>
</evidence>
<dbReference type="AlphaFoldDB" id="A0A2S7U3S1"/>
<gene>
    <name evidence="5" type="ORF">BSZ32_11655</name>
</gene>
<evidence type="ECO:0000313" key="6">
    <source>
        <dbReference type="Proteomes" id="UP000239907"/>
    </source>
</evidence>
<dbReference type="Proteomes" id="UP000239907">
    <property type="component" value="Unassembled WGS sequence"/>
</dbReference>
<dbReference type="SUPFAM" id="SSF51695">
    <property type="entry name" value="PLC-like phosphodiesterases"/>
    <property type="match status" value="1"/>
</dbReference>
<name>A0A2S7U3S1_9BACT</name>
<reference evidence="5 6" key="1">
    <citation type="submission" date="2016-12" db="EMBL/GenBank/DDBJ databases">
        <title>Study of bacterial adaptation to deep sea.</title>
        <authorList>
            <person name="Song J."/>
            <person name="Yoshizawa S."/>
            <person name="Kogure K."/>
        </authorList>
    </citation>
    <scope>NUCLEOTIDE SEQUENCE [LARGE SCALE GENOMIC DNA]</scope>
    <source>
        <strain evidence="5 6">SAORIC-165</strain>
    </source>
</reference>
<dbReference type="Pfam" id="PF03009">
    <property type="entry name" value="GDPD"/>
    <property type="match status" value="1"/>
</dbReference>
<dbReference type="InterPro" id="IPR017946">
    <property type="entry name" value="PLC-like_Pdiesterase_TIM-brl"/>
</dbReference>
<dbReference type="PROSITE" id="PS51704">
    <property type="entry name" value="GP_PDE"/>
    <property type="match status" value="1"/>
</dbReference>
<comment type="similarity">
    <text evidence="3">Belongs to the glycosyl hydrolase 5 (cellulase A) family.</text>
</comment>
<dbReference type="Pfam" id="PF00150">
    <property type="entry name" value="Cellulase"/>
    <property type="match status" value="1"/>
</dbReference>
<dbReference type="GO" id="GO:0004553">
    <property type="term" value="F:hydrolase activity, hydrolyzing O-glycosyl compounds"/>
    <property type="evidence" value="ECO:0007669"/>
    <property type="project" value="InterPro"/>
</dbReference>
<dbReference type="PANTHER" id="PTHR46211:SF1">
    <property type="entry name" value="GLYCEROPHOSPHODIESTER PHOSPHODIESTERASE, CYTOPLASMIC"/>
    <property type="match status" value="1"/>
</dbReference>
<evidence type="ECO:0000256" key="3">
    <source>
        <dbReference type="RuleBase" id="RU361153"/>
    </source>
</evidence>
<dbReference type="CDD" id="cd08582">
    <property type="entry name" value="GDPD_like_2"/>
    <property type="match status" value="1"/>
</dbReference>
<organism evidence="5 6">
    <name type="scientific">Rubritalea profundi</name>
    <dbReference type="NCBI Taxonomy" id="1658618"/>
    <lineage>
        <taxon>Bacteria</taxon>
        <taxon>Pseudomonadati</taxon>
        <taxon>Verrucomicrobiota</taxon>
        <taxon>Verrucomicrobiia</taxon>
        <taxon>Verrucomicrobiales</taxon>
        <taxon>Rubritaleaceae</taxon>
        <taxon>Rubritalea</taxon>
    </lineage>
</organism>
<keyword evidence="1 3" id="KW-0378">Hydrolase</keyword>
<dbReference type="PANTHER" id="PTHR46211">
    <property type="entry name" value="GLYCEROPHOSPHORYL DIESTER PHOSPHODIESTERASE"/>
    <property type="match status" value="1"/>
</dbReference>
<dbReference type="GO" id="GO:0006629">
    <property type="term" value="P:lipid metabolic process"/>
    <property type="evidence" value="ECO:0007669"/>
    <property type="project" value="InterPro"/>
</dbReference>
<dbReference type="Gene3D" id="3.20.20.190">
    <property type="entry name" value="Phosphatidylinositol (PI) phosphodiesterase"/>
    <property type="match status" value="1"/>
</dbReference>
<feature type="domain" description="GP-PDE" evidence="4">
    <location>
        <begin position="343"/>
        <end position="585"/>
    </location>
</feature>
<evidence type="ECO:0000256" key="1">
    <source>
        <dbReference type="ARBA" id="ARBA00022801"/>
    </source>
</evidence>
<comment type="caution">
    <text evidence="5">The sequence shown here is derived from an EMBL/GenBank/DDBJ whole genome shotgun (WGS) entry which is preliminary data.</text>
</comment>
<dbReference type="InterPro" id="IPR001547">
    <property type="entry name" value="Glyco_hydro_5"/>
</dbReference>
<proteinExistence type="inferred from homology"/>
<dbReference type="GO" id="GO:0008081">
    <property type="term" value="F:phosphoric diester hydrolase activity"/>
    <property type="evidence" value="ECO:0007669"/>
    <property type="project" value="InterPro"/>
</dbReference>
<evidence type="ECO:0000313" key="5">
    <source>
        <dbReference type="EMBL" id="PQJ29081.1"/>
    </source>
</evidence>
<dbReference type="EMBL" id="MQWA01000001">
    <property type="protein sequence ID" value="PQJ29081.1"/>
    <property type="molecule type" value="Genomic_DNA"/>
</dbReference>